<reference evidence="2" key="1">
    <citation type="submission" date="2020-05" db="EMBL/GenBank/DDBJ databases">
        <title>Phylogenomic resolution of chytrid fungi.</title>
        <authorList>
            <person name="Stajich J.E."/>
            <person name="Amses K."/>
            <person name="Simmons R."/>
            <person name="Seto K."/>
            <person name="Myers J."/>
            <person name="Bonds A."/>
            <person name="Quandt C.A."/>
            <person name="Barry K."/>
            <person name="Liu P."/>
            <person name="Grigoriev I."/>
            <person name="Longcore J.E."/>
            <person name="James T.Y."/>
        </authorList>
    </citation>
    <scope>NUCLEOTIDE SEQUENCE</scope>
    <source>
        <strain evidence="2">JEL0318</strain>
    </source>
</reference>
<feature type="domain" description="Ubiquitin-like" evidence="1">
    <location>
        <begin position="55"/>
        <end position="110"/>
    </location>
</feature>
<name>A0AAD5S385_9FUNG</name>
<dbReference type="EMBL" id="JADGJD010001606">
    <property type="protein sequence ID" value="KAJ3039792.1"/>
    <property type="molecule type" value="Genomic_DNA"/>
</dbReference>
<dbReference type="InterPro" id="IPR019956">
    <property type="entry name" value="Ubiquitin_dom"/>
</dbReference>
<evidence type="ECO:0000313" key="2">
    <source>
        <dbReference type="EMBL" id="KAJ3039792.1"/>
    </source>
</evidence>
<gene>
    <name evidence="2" type="primary">RPS27A</name>
    <name evidence="2" type="ORF">HK097_002739</name>
</gene>
<evidence type="ECO:0000313" key="3">
    <source>
        <dbReference type="Proteomes" id="UP001212841"/>
    </source>
</evidence>
<dbReference type="Proteomes" id="UP001212841">
    <property type="component" value="Unassembled WGS sequence"/>
</dbReference>
<dbReference type="PROSITE" id="PS50053">
    <property type="entry name" value="UBIQUITIN_2"/>
    <property type="match status" value="1"/>
</dbReference>
<dbReference type="InterPro" id="IPR029071">
    <property type="entry name" value="Ubiquitin-like_domsf"/>
</dbReference>
<accession>A0AAD5S385</accession>
<proteinExistence type="predicted"/>
<dbReference type="Pfam" id="PF00240">
    <property type="entry name" value="ubiquitin"/>
    <property type="match status" value="1"/>
</dbReference>
<dbReference type="Gene3D" id="3.10.20.90">
    <property type="entry name" value="Phosphatidylinositol 3-kinase Catalytic Subunit, Chain A, domain 1"/>
    <property type="match status" value="1"/>
</dbReference>
<comment type="caution">
    <text evidence="2">The sequence shown here is derived from an EMBL/GenBank/DDBJ whole genome shotgun (WGS) entry which is preliminary data.</text>
</comment>
<dbReference type="AlphaFoldDB" id="A0AAD5S385"/>
<dbReference type="InterPro" id="IPR000626">
    <property type="entry name" value="Ubiquitin-like_dom"/>
</dbReference>
<dbReference type="PRINTS" id="PR00348">
    <property type="entry name" value="UBIQUITIN"/>
</dbReference>
<dbReference type="SUPFAM" id="SSF54236">
    <property type="entry name" value="Ubiquitin-like"/>
    <property type="match status" value="1"/>
</dbReference>
<organism evidence="2 3">
    <name type="scientific">Rhizophlyctis rosea</name>
    <dbReference type="NCBI Taxonomy" id="64517"/>
    <lineage>
        <taxon>Eukaryota</taxon>
        <taxon>Fungi</taxon>
        <taxon>Fungi incertae sedis</taxon>
        <taxon>Chytridiomycota</taxon>
        <taxon>Chytridiomycota incertae sedis</taxon>
        <taxon>Chytridiomycetes</taxon>
        <taxon>Rhizophlyctidales</taxon>
        <taxon>Rhizophlyctidaceae</taxon>
        <taxon>Rhizophlyctis</taxon>
    </lineage>
</organism>
<protein>
    <submittedName>
        <fullName evidence="2">Ribosomal 40S subunit protein S27A</fullName>
    </submittedName>
</protein>
<keyword evidence="3" id="KW-1185">Reference proteome</keyword>
<evidence type="ECO:0000259" key="1">
    <source>
        <dbReference type="PROSITE" id="PS50053"/>
    </source>
</evidence>
<sequence length="110" mass="12813">MCDALGLRIDHNPLGPHDDELPRKKRRLATLIDYENYFKEKPPAEIWGIEEWEFDTPMEGRSIIQDREGIPSDQQRVLDDHVQLKDECELGDYGIKEGSELHLVLRLRGC</sequence>
<dbReference type="PANTHER" id="PTHR10666">
    <property type="entry name" value="UBIQUITIN"/>
    <property type="match status" value="1"/>
</dbReference>
<dbReference type="InterPro" id="IPR050158">
    <property type="entry name" value="Ubiquitin_ubiquitin-like"/>
</dbReference>